<keyword evidence="2 6" id="KW-0645">Protease</keyword>
<comment type="similarity">
    <text evidence="1 6 7">Belongs to the peptidase S8 family.</text>
</comment>
<feature type="active site" description="Charge relay system" evidence="5 6">
    <location>
        <position position="164"/>
    </location>
</feature>
<dbReference type="PROSITE" id="PS00138">
    <property type="entry name" value="SUBTILASE_SER"/>
    <property type="match status" value="1"/>
</dbReference>
<dbReference type="InterPro" id="IPR023827">
    <property type="entry name" value="Peptidase_S8_Asp-AS"/>
</dbReference>
<evidence type="ECO:0000256" key="7">
    <source>
        <dbReference type="RuleBase" id="RU003355"/>
    </source>
</evidence>
<dbReference type="PROSITE" id="PS00137">
    <property type="entry name" value="SUBTILASE_HIS"/>
    <property type="match status" value="1"/>
</dbReference>
<dbReference type="PROSITE" id="PS00136">
    <property type="entry name" value="SUBTILASE_ASP"/>
    <property type="match status" value="1"/>
</dbReference>
<comment type="caution">
    <text evidence="11">The sequence shown here is derived from an EMBL/GenBank/DDBJ whole genome shotgun (WGS) entry which is preliminary data.</text>
</comment>
<proteinExistence type="inferred from homology"/>
<dbReference type="OrthoDB" id="9790784at2"/>
<dbReference type="PROSITE" id="PS51829">
    <property type="entry name" value="P_HOMO_B"/>
    <property type="match status" value="1"/>
</dbReference>
<dbReference type="PROSITE" id="PS50093">
    <property type="entry name" value="PKD"/>
    <property type="match status" value="1"/>
</dbReference>
<dbReference type="InterPro" id="IPR000601">
    <property type="entry name" value="PKD_dom"/>
</dbReference>
<dbReference type="InterPro" id="IPR051048">
    <property type="entry name" value="Peptidase_S8/S53_subtilisin"/>
</dbReference>
<dbReference type="FunFam" id="2.60.40.10:FF:000270">
    <property type="entry name" value="Cell surface protein"/>
    <property type="match status" value="1"/>
</dbReference>
<dbReference type="SUPFAM" id="SSF49299">
    <property type="entry name" value="PKD domain"/>
    <property type="match status" value="1"/>
</dbReference>
<keyword evidence="3 6" id="KW-0378">Hydrolase</keyword>
<reference evidence="12" key="2">
    <citation type="submission" date="2019-06" db="EMBL/GenBank/DDBJ databases">
        <title>Co-occurence of chitin degradation, pigmentation and bioactivity in marine Pseudoalteromonas.</title>
        <authorList>
            <person name="Sonnenschein E.C."/>
            <person name="Bech P.K."/>
        </authorList>
    </citation>
    <scope>NUCLEOTIDE SEQUENCE [LARGE SCALE GENOMIC DNA]</scope>
    <source>
        <strain evidence="12">S1189</strain>
    </source>
</reference>
<dbReference type="PANTHER" id="PTHR43399">
    <property type="entry name" value="SUBTILISIN-RELATED"/>
    <property type="match status" value="1"/>
</dbReference>
<protein>
    <submittedName>
        <fullName evidence="11">Peptidase S8</fullName>
    </submittedName>
</protein>
<evidence type="ECO:0000256" key="5">
    <source>
        <dbReference type="PIRSR" id="PIRSR615500-1"/>
    </source>
</evidence>
<name>A0A5S3YRE5_9GAMM</name>
<feature type="active site" description="Charge relay system" evidence="5 6">
    <location>
        <position position="384"/>
    </location>
</feature>
<evidence type="ECO:0000313" key="11">
    <source>
        <dbReference type="EMBL" id="TMP79465.1"/>
    </source>
</evidence>
<dbReference type="CDD" id="cd00146">
    <property type="entry name" value="PKD"/>
    <property type="match status" value="1"/>
</dbReference>
<dbReference type="GO" id="GO:0004252">
    <property type="term" value="F:serine-type endopeptidase activity"/>
    <property type="evidence" value="ECO:0007669"/>
    <property type="project" value="UniProtKB-UniRule"/>
</dbReference>
<feature type="signal peptide" evidence="8">
    <location>
        <begin position="1"/>
        <end position="19"/>
    </location>
</feature>
<dbReference type="InterPro" id="IPR015500">
    <property type="entry name" value="Peptidase_S8_subtilisin-rel"/>
</dbReference>
<keyword evidence="4 6" id="KW-0720">Serine protease</keyword>
<dbReference type="InterPro" id="IPR008979">
    <property type="entry name" value="Galactose-bd-like_sf"/>
</dbReference>
<dbReference type="InterPro" id="IPR022409">
    <property type="entry name" value="PKD/Chitinase_dom"/>
</dbReference>
<dbReference type="SUPFAM" id="SSF49785">
    <property type="entry name" value="Galactose-binding domain-like"/>
    <property type="match status" value="1"/>
</dbReference>
<dbReference type="InterPro" id="IPR034204">
    <property type="entry name" value="PfSUB1-like_cat_dom"/>
</dbReference>
<dbReference type="SUPFAM" id="SSF52743">
    <property type="entry name" value="Subtilisin-like"/>
    <property type="match status" value="1"/>
</dbReference>
<feature type="chain" id="PRO_5024459354" evidence="8">
    <location>
        <begin position="20"/>
        <end position="831"/>
    </location>
</feature>
<dbReference type="Pfam" id="PF22148">
    <property type="entry name" value="Fervidolysin_NPro-like"/>
    <property type="match status" value="1"/>
</dbReference>
<dbReference type="AlphaFoldDB" id="A0A5S3YRE5"/>
<dbReference type="GO" id="GO:0006508">
    <property type="term" value="P:proteolysis"/>
    <property type="evidence" value="ECO:0007669"/>
    <property type="project" value="UniProtKB-KW"/>
</dbReference>
<feature type="domain" description="PKD" evidence="9">
    <location>
        <begin position="668"/>
        <end position="753"/>
    </location>
</feature>
<dbReference type="InterPro" id="IPR002884">
    <property type="entry name" value="P_dom"/>
</dbReference>
<sequence>MKFKLSALSLAFIPALANASVEISASNKDAYKDDSVIVVYKKDSTLSNRRAVRNLVLAKISDKNNDEVDDKYSNILDGRMAKFELDKMSVKDALSKIRNNPAVLYAEPDYIVQANVMPDDTSFSELWGLHNTGQTGGVDDADIDAPEAWDISTGDRGIVVGVIDTGVDYTHPDLIANAWVNPGEIADDGIDNDGNGYIDDVYGIDAISGSGDPMDDNGHGTHVAGTIGASGNNGLGVVGVNHDVAIAGCKFLSASGSGSTSDAIECIDYMVDLKNSGVNLRVLNNSWGGGGYSQALADAITASEQADILFVAAAGNSAVDNDVNDSYPSGYDHESILAVASTTSNDTMSGFSQWGLTTVDMGAPGSAILSTVPGGGYDSFSGTSMATPHVAGAAALVLSVNSELTAVELKSLLMNSGDDNAALSGKTVSGKRLNVHNALLDADPTPGFKLSVAPTNVTLTAGDTATYTFEVGSIADWDGVVSLRLTGNLDGASLSKETVSPGESFQVNVPTFADTQWGAYEFEVTATSGDLLKSQTLGLYVNPQGLNEFTYTNDTPVAIPDDSPEGISSVINVQDDLTIFDSETYLNITHSYIGDLVVTLTSPAGTTATLHNQAGGSNDDIDQSFSSSAFNGESTLGDWTLKIVDTYAADTGDLNNWSVSFLALGEVGPVAPNADFEAEINDLEVNFTDTSTDANNDIVSWSWDFGDANSSTEQNPTHTYANAGTYTVTLTATDSEGLSDTKTMTVTVTNVNIELEVKRAYKSRLGKLRVDIAYQGSSSEMVDIYRNGEKIATVENTGIYRDRERRVAGTQFVYKVCDTSTACSNEVTVNF</sequence>
<dbReference type="EMBL" id="PNCM01000029">
    <property type="protein sequence ID" value="TMP79465.1"/>
    <property type="molecule type" value="Genomic_DNA"/>
</dbReference>
<dbReference type="Pfam" id="PF00082">
    <property type="entry name" value="Peptidase_S8"/>
    <property type="match status" value="1"/>
</dbReference>
<dbReference type="Gene3D" id="2.60.40.10">
    <property type="entry name" value="Immunoglobulins"/>
    <property type="match status" value="1"/>
</dbReference>
<evidence type="ECO:0000256" key="3">
    <source>
        <dbReference type="ARBA" id="ARBA00022801"/>
    </source>
</evidence>
<reference evidence="11 12" key="1">
    <citation type="submission" date="2017-12" db="EMBL/GenBank/DDBJ databases">
        <authorList>
            <person name="Paulsen S."/>
            <person name="Gram L.K."/>
        </authorList>
    </citation>
    <scope>NUCLEOTIDE SEQUENCE [LARGE SCALE GENOMIC DNA]</scope>
    <source>
        <strain evidence="11 12">S1189</strain>
    </source>
</reference>
<feature type="domain" description="P/Homo B" evidence="10">
    <location>
        <begin position="541"/>
        <end position="669"/>
    </location>
</feature>
<dbReference type="PRINTS" id="PR00723">
    <property type="entry name" value="SUBTILISIN"/>
</dbReference>
<feature type="active site" description="Charge relay system" evidence="5 6">
    <location>
        <position position="219"/>
    </location>
</feature>
<gene>
    <name evidence="11" type="ORF">CWB73_13660</name>
</gene>
<dbReference type="InterPro" id="IPR022398">
    <property type="entry name" value="Peptidase_S8_His-AS"/>
</dbReference>
<dbReference type="InterPro" id="IPR013783">
    <property type="entry name" value="Ig-like_fold"/>
</dbReference>
<evidence type="ECO:0000256" key="8">
    <source>
        <dbReference type="SAM" id="SignalP"/>
    </source>
</evidence>
<evidence type="ECO:0000259" key="10">
    <source>
        <dbReference type="PROSITE" id="PS51829"/>
    </source>
</evidence>
<dbReference type="Pfam" id="PF01483">
    <property type="entry name" value="P_proprotein"/>
    <property type="match status" value="1"/>
</dbReference>
<dbReference type="InterPro" id="IPR023828">
    <property type="entry name" value="Peptidase_S8_Ser-AS"/>
</dbReference>
<organism evidence="11 12">
    <name type="scientific">Pseudoalteromonas phenolica</name>
    <dbReference type="NCBI Taxonomy" id="161398"/>
    <lineage>
        <taxon>Bacteria</taxon>
        <taxon>Pseudomonadati</taxon>
        <taxon>Pseudomonadota</taxon>
        <taxon>Gammaproteobacteria</taxon>
        <taxon>Alteromonadales</taxon>
        <taxon>Pseudoalteromonadaceae</taxon>
        <taxon>Pseudoalteromonas</taxon>
    </lineage>
</organism>
<dbReference type="PROSITE" id="PS51892">
    <property type="entry name" value="SUBTILASE"/>
    <property type="match status" value="1"/>
</dbReference>
<evidence type="ECO:0000256" key="4">
    <source>
        <dbReference type="ARBA" id="ARBA00022825"/>
    </source>
</evidence>
<evidence type="ECO:0000259" key="9">
    <source>
        <dbReference type="PROSITE" id="PS50093"/>
    </source>
</evidence>
<dbReference type="Proteomes" id="UP000307362">
    <property type="component" value="Unassembled WGS sequence"/>
</dbReference>
<dbReference type="Gene3D" id="2.60.120.260">
    <property type="entry name" value="Galactose-binding domain-like"/>
    <property type="match status" value="1"/>
</dbReference>
<dbReference type="Pfam" id="PF18911">
    <property type="entry name" value="PKD_4"/>
    <property type="match status" value="1"/>
</dbReference>
<dbReference type="InterPro" id="IPR036852">
    <property type="entry name" value="Peptidase_S8/S53_dom_sf"/>
</dbReference>
<accession>A0A5S3YRE5</accession>
<dbReference type="PANTHER" id="PTHR43399:SF4">
    <property type="entry name" value="CELL WALL-ASSOCIATED PROTEASE"/>
    <property type="match status" value="1"/>
</dbReference>
<evidence type="ECO:0000256" key="1">
    <source>
        <dbReference type="ARBA" id="ARBA00011073"/>
    </source>
</evidence>
<keyword evidence="8" id="KW-0732">Signal</keyword>
<evidence type="ECO:0000313" key="12">
    <source>
        <dbReference type="Proteomes" id="UP000307362"/>
    </source>
</evidence>
<dbReference type="CDD" id="cd07473">
    <property type="entry name" value="Peptidases_S8_Subtilisin_like"/>
    <property type="match status" value="1"/>
</dbReference>
<dbReference type="SMART" id="SM00089">
    <property type="entry name" value="PKD"/>
    <property type="match status" value="1"/>
</dbReference>
<dbReference type="InterPro" id="IPR054399">
    <property type="entry name" value="Fervidolysin-like_N_prodom"/>
</dbReference>
<evidence type="ECO:0000256" key="6">
    <source>
        <dbReference type="PROSITE-ProRule" id="PRU01240"/>
    </source>
</evidence>
<dbReference type="InterPro" id="IPR035986">
    <property type="entry name" value="PKD_dom_sf"/>
</dbReference>
<evidence type="ECO:0000256" key="2">
    <source>
        <dbReference type="ARBA" id="ARBA00022670"/>
    </source>
</evidence>
<dbReference type="InterPro" id="IPR000209">
    <property type="entry name" value="Peptidase_S8/S53_dom"/>
</dbReference>
<dbReference type="RefSeq" id="WP_138568142.1">
    <property type="nucleotide sequence ID" value="NZ_PNCM01000029.1"/>
</dbReference>
<dbReference type="Gene3D" id="3.40.50.200">
    <property type="entry name" value="Peptidase S8/S53 domain"/>
    <property type="match status" value="1"/>
</dbReference>